<dbReference type="PaxDb" id="523849-OCC_02617"/>
<sequence length="762" mass="88360">MPRKKENVPSVLKLLSSEINLEILSVLRSGSFNPRELAKILGKNETDISRRLKALERAGLVEGRWIRFGDKNVRRYSLKVDGLKVNFEPEGIKVAAAREEEYTPTVVKEEAPSVEDFFGRESELKLLSSVKEPILVIYGMAGIGKTTLAAKAFPDAFWYPVREGDGFEYFTWQVGLYLNRLGYPDLIEYLRAGNIEEREVFEIILRGLEKTGAVIVVDDFHRCRDERLGRFIAFLAEKMKTGKVVVLSREKPRFGVRGVFYLKLDGLDVESSYELLTAKGGSVNIEDFAEVYRLTRGHPLALILFSQAYPGSVDAAAENFFEFLLEEVYERLSDEEKLLLQIISLFGEPLEYEAFKRLYGEKSLFPVLHSLLRKGLVERRSDLYFIHDLVRGFVERIREVDEEKYYRKYVEYLMGKNEEGAFIRAFEYALRLGDEELIKRLVELRLRKFKRLVRSFKGPYLKVLSAGRGNPYVDLELGHLYFQNGFFEKALETWLGVKGKVEGIFKADVLTSIADAYMETERLDEAERYLMELKKIAEGSSDPEIRLWYYMMLTKFYYYREEPEKAMESAFMELKILRDMGGNPELESIVLLHIGDINSWMGRPEEALKYYTEAIEVARLHGLSFFENLAHMELAKVYYHLGDYAKAVQHSSRAVEYFRRMRNYRRAVDSLGYRCVSFIGARELEKAEEDAKEMIMMGQSSNYPLTWAGYIFLAVVKNLRGEPWEEYLALGREKMGDNRYLYEAVLEELSRVFDVSTFKEKG</sequence>
<dbReference type="InterPro" id="IPR036390">
    <property type="entry name" value="WH_DNA-bd_sf"/>
</dbReference>
<dbReference type="EMBL" id="CP006670">
    <property type="protein sequence ID" value="EHR77725.1"/>
    <property type="molecule type" value="Genomic_DNA"/>
</dbReference>
<feature type="domain" description="HTH arsR-type" evidence="1">
    <location>
        <begin position="10"/>
        <end position="88"/>
    </location>
</feature>
<gene>
    <name evidence="2" type="ORF">OCC_02617</name>
</gene>
<dbReference type="STRING" id="523849.OCC_02617"/>
<dbReference type="PANTHER" id="PTHR47691">
    <property type="entry name" value="REGULATOR-RELATED"/>
    <property type="match status" value="1"/>
</dbReference>
<dbReference type="InterPro" id="IPR027417">
    <property type="entry name" value="P-loop_NTPase"/>
</dbReference>
<dbReference type="Gene3D" id="1.10.10.10">
    <property type="entry name" value="Winged helix-like DNA-binding domain superfamily/Winged helix DNA-binding domain"/>
    <property type="match status" value="1"/>
</dbReference>
<accession>H3ZQL8</accession>
<dbReference type="Gene3D" id="3.40.50.300">
    <property type="entry name" value="P-loop containing nucleotide triphosphate hydrolases"/>
    <property type="match status" value="1"/>
</dbReference>
<reference evidence="2 3" key="1">
    <citation type="journal article" date="2012" name="J. Bacteriol.">
        <title>Genome sequence of the model hyperthermophilic archaeon Thermococcus litoralis NS-C.</title>
        <authorList>
            <person name="Gardner A.F."/>
            <person name="Kumar S."/>
            <person name="Perler F.B."/>
        </authorList>
    </citation>
    <scope>NUCLEOTIDE SEQUENCE [LARGE SCALE GENOMIC DNA]</scope>
    <source>
        <strain evidence="3">ATCC 51850 / DSM 5473 / JCM 8560 / NS-C</strain>
    </source>
</reference>
<dbReference type="KEGG" id="tlt:OCC_02617"/>
<proteinExistence type="predicted"/>
<dbReference type="InterPro" id="IPR011990">
    <property type="entry name" value="TPR-like_helical_dom_sf"/>
</dbReference>
<dbReference type="InterPro" id="IPR001845">
    <property type="entry name" value="HTH_ArsR_DNA-bd_dom"/>
</dbReference>
<dbReference type="InterPro" id="IPR036388">
    <property type="entry name" value="WH-like_DNA-bd_sf"/>
</dbReference>
<dbReference type="GO" id="GO:0043531">
    <property type="term" value="F:ADP binding"/>
    <property type="evidence" value="ECO:0007669"/>
    <property type="project" value="InterPro"/>
</dbReference>
<dbReference type="PRINTS" id="PR00364">
    <property type="entry name" value="DISEASERSIST"/>
</dbReference>
<dbReference type="Gene3D" id="1.25.40.10">
    <property type="entry name" value="Tetratricopeptide repeat domain"/>
    <property type="match status" value="1"/>
</dbReference>
<dbReference type="HOGENOM" id="CLU_367490_0_0_2"/>
<dbReference type="SMART" id="SM00418">
    <property type="entry name" value="HTH_ARSR"/>
    <property type="match status" value="1"/>
</dbReference>
<dbReference type="SUPFAM" id="SSF48452">
    <property type="entry name" value="TPR-like"/>
    <property type="match status" value="2"/>
</dbReference>
<dbReference type="SUPFAM" id="SSF46785">
    <property type="entry name" value="Winged helix' DNA-binding domain"/>
    <property type="match status" value="1"/>
</dbReference>
<evidence type="ECO:0000313" key="2">
    <source>
        <dbReference type="EMBL" id="EHR77725.1"/>
    </source>
</evidence>
<protein>
    <submittedName>
        <fullName evidence="2">ArsR family transcriptional regulator</fullName>
    </submittedName>
</protein>
<dbReference type="SUPFAM" id="SSF52540">
    <property type="entry name" value="P-loop containing nucleoside triphosphate hydrolases"/>
    <property type="match status" value="1"/>
</dbReference>
<organism evidence="2 3">
    <name type="scientific">Thermococcus litoralis (strain ATCC 51850 / DSM 5473 / JCM 8560 / NS-C)</name>
    <dbReference type="NCBI Taxonomy" id="523849"/>
    <lineage>
        <taxon>Archaea</taxon>
        <taxon>Methanobacteriati</taxon>
        <taxon>Methanobacteriota</taxon>
        <taxon>Thermococci</taxon>
        <taxon>Thermococcales</taxon>
        <taxon>Thermococcaceae</taxon>
        <taxon>Thermococcus</taxon>
    </lineage>
</organism>
<dbReference type="AlphaFoldDB" id="H3ZQL8"/>
<dbReference type="CDD" id="cd00090">
    <property type="entry name" value="HTH_ARSR"/>
    <property type="match status" value="1"/>
</dbReference>
<dbReference type="InterPro" id="IPR011991">
    <property type="entry name" value="ArsR-like_HTH"/>
</dbReference>
<dbReference type="Pfam" id="PF00931">
    <property type="entry name" value="NB-ARC"/>
    <property type="match status" value="1"/>
</dbReference>
<evidence type="ECO:0000259" key="1">
    <source>
        <dbReference type="SMART" id="SM00418"/>
    </source>
</evidence>
<dbReference type="SMART" id="SM00028">
    <property type="entry name" value="TPR"/>
    <property type="match status" value="3"/>
</dbReference>
<dbReference type="PANTHER" id="PTHR47691:SF3">
    <property type="entry name" value="HTH-TYPE TRANSCRIPTIONAL REGULATOR RV0890C-RELATED"/>
    <property type="match status" value="1"/>
</dbReference>
<dbReference type="Pfam" id="PF01022">
    <property type="entry name" value="HTH_5"/>
    <property type="match status" value="1"/>
</dbReference>
<dbReference type="GO" id="GO:0003700">
    <property type="term" value="F:DNA-binding transcription factor activity"/>
    <property type="evidence" value="ECO:0007669"/>
    <property type="project" value="InterPro"/>
</dbReference>
<name>H3ZQL8_THELN</name>
<dbReference type="Proteomes" id="UP000015502">
    <property type="component" value="Chromosome"/>
</dbReference>
<dbReference type="InterPro" id="IPR002182">
    <property type="entry name" value="NB-ARC"/>
</dbReference>
<dbReference type="Pfam" id="PF13181">
    <property type="entry name" value="TPR_8"/>
    <property type="match status" value="1"/>
</dbReference>
<dbReference type="InterPro" id="IPR019734">
    <property type="entry name" value="TPR_rpt"/>
</dbReference>
<keyword evidence="3" id="KW-1185">Reference proteome</keyword>
<dbReference type="Pfam" id="PF13424">
    <property type="entry name" value="TPR_12"/>
    <property type="match status" value="1"/>
</dbReference>
<evidence type="ECO:0000313" key="3">
    <source>
        <dbReference type="Proteomes" id="UP000015502"/>
    </source>
</evidence>